<sequence length="399" mass="46069">MIYEILTTSSMAAIAGSTYFFRNKNSNDHEKIKTIADAAGLKTKEGTIRIYRKVKKKDYTEYIYKIPLGLSFKQFQEHKQLFIDGLNNKSQSDINLKNFKNIDWKGDVIKQVKDIFNNRVKLDKQIEMEYDGMLRFKIYEKGLDTMYPFNEVMLQNKWVVPIGYTYKDLLTHDFEKRPHMIVAGATGFGKSEFLKLLVSVLVKQQPNHLRLHLIDLKGGNELGPFKDMKQCVNFARESKGAKRVLEDIQKDMNRKLDDLFEKGIKDVKRAGQQERDFVFIDESADLDEDSRDIVVDIARRGRSAGYRLIYATQYPTNETLPSQVRANIGARVCFRLETNTQSRAVLDEGGAEELPEIEGRAIFRRVKNHIVQTPYIEEKEIDEIIGPHIRIKAKGGIQC</sequence>
<evidence type="ECO:0000256" key="3">
    <source>
        <dbReference type="PROSITE-ProRule" id="PRU00289"/>
    </source>
</evidence>
<evidence type="ECO:0000313" key="6">
    <source>
        <dbReference type="Proteomes" id="UP001281447"/>
    </source>
</evidence>
<dbReference type="Gene3D" id="3.40.50.300">
    <property type="entry name" value="P-loop containing nucleotide triphosphate hydrolases"/>
    <property type="match status" value="1"/>
</dbReference>
<evidence type="ECO:0000259" key="4">
    <source>
        <dbReference type="PROSITE" id="PS50901"/>
    </source>
</evidence>
<dbReference type="PANTHER" id="PTHR22683:SF1">
    <property type="entry name" value="TYPE VII SECRETION SYSTEM PROTEIN ESSC"/>
    <property type="match status" value="1"/>
</dbReference>
<accession>A0ABU5C8A6</accession>
<feature type="domain" description="FtsK" evidence="4">
    <location>
        <begin position="166"/>
        <end position="343"/>
    </location>
</feature>
<dbReference type="Pfam" id="PF01580">
    <property type="entry name" value="FtsK_SpoIIIE"/>
    <property type="match status" value="1"/>
</dbReference>
<keyword evidence="2 3" id="KW-0067">ATP-binding</keyword>
<evidence type="ECO:0000256" key="1">
    <source>
        <dbReference type="ARBA" id="ARBA00022741"/>
    </source>
</evidence>
<dbReference type="Proteomes" id="UP001281447">
    <property type="component" value="Unassembled WGS sequence"/>
</dbReference>
<name>A0ABU5C8A6_9BACI</name>
<evidence type="ECO:0000313" key="5">
    <source>
        <dbReference type="EMBL" id="MDY0394809.1"/>
    </source>
</evidence>
<dbReference type="SUPFAM" id="SSF52540">
    <property type="entry name" value="P-loop containing nucleoside triphosphate hydrolases"/>
    <property type="match status" value="1"/>
</dbReference>
<proteinExistence type="predicted"/>
<reference evidence="5 6" key="1">
    <citation type="submission" date="2023-10" db="EMBL/GenBank/DDBJ databases">
        <title>Virgibacillus halophilus 5B73C genome.</title>
        <authorList>
            <person name="Miliotis G."/>
            <person name="Sengupta P."/>
            <person name="Hameed A."/>
            <person name="Chuvochina M."/>
            <person name="Mcdonagh F."/>
            <person name="Simpson A.C."/>
            <person name="Singh N.K."/>
            <person name="Rekha P.D."/>
            <person name="Raman K."/>
            <person name="Hugenholtz P."/>
            <person name="Venkateswaran K."/>
        </authorList>
    </citation>
    <scope>NUCLEOTIDE SEQUENCE [LARGE SCALE GENOMIC DNA]</scope>
    <source>
        <strain evidence="5 6">5B73C</strain>
    </source>
</reference>
<gene>
    <name evidence="5" type="ORF">RWE15_10485</name>
</gene>
<comment type="caution">
    <text evidence="5">The sequence shown here is derived from an EMBL/GenBank/DDBJ whole genome shotgun (WGS) entry which is preliminary data.</text>
</comment>
<keyword evidence="6" id="KW-1185">Reference proteome</keyword>
<feature type="binding site" evidence="3">
    <location>
        <begin position="184"/>
        <end position="191"/>
    </location>
    <ligand>
        <name>ATP</name>
        <dbReference type="ChEBI" id="CHEBI:30616"/>
    </ligand>
</feature>
<dbReference type="InterPro" id="IPR050206">
    <property type="entry name" value="FtsK/SpoIIIE/SftA"/>
</dbReference>
<organism evidence="5 6">
    <name type="scientific">Tigheibacillus halophilus</name>
    <dbReference type="NCBI Taxonomy" id="361280"/>
    <lineage>
        <taxon>Bacteria</taxon>
        <taxon>Bacillati</taxon>
        <taxon>Bacillota</taxon>
        <taxon>Bacilli</taxon>
        <taxon>Bacillales</taxon>
        <taxon>Bacillaceae</taxon>
        <taxon>Tigheibacillus</taxon>
    </lineage>
</organism>
<dbReference type="InterPro" id="IPR002543">
    <property type="entry name" value="FtsK_dom"/>
</dbReference>
<protein>
    <submittedName>
        <fullName evidence="5">FtsK/SpoIIIE domain-containing protein</fullName>
    </submittedName>
</protein>
<dbReference type="EMBL" id="JAWDIP010000003">
    <property type="protein sequence ID" value="MDY0394809.1"/>
    <property type="molecule type" value="Genomic_DNA"/>
</dbReference>
<dbReference type="PANTHER" id="PTHR22683">
    <property type="entry name" value="SPORULATION PROTEIN RELATED"/>
    <property type="match status" value="1"/>
</dbReference>
<dbReference type="PROSITE" id="PS50901">
    <property type="entry name" value="FTSK"/>
    <property type="match status" value="1"/>
</dbReference>
<evidence type="ECO:0000256" key="2">
    <source>
        <dbReference type="ARBA" id="ARBA00022840"/>
    </source>
</evidence>
<dbReference type="InterPro" id="IPR027417">
    <property type="entry name" value="P-loop_NTPase"/>
</dbReference>
<keyword evidence="1 3" id="KW-0547">Nucleotide-binding</keyword>